<protein>
    <submittedName>
        <fullName evidence="4">Kelch repeat protein</fullName>
    </submittedName>
</protein>
<dbReference type="STRING" id="1147741.A0A0R3RMP0"/>
<dbReference type="SUPFAM" id="SSF117281">
    <property type="entry name" value="Kelch motif"/>
    <property type="match status" value="1"/>
</dbReference>
<dbReference type="Gene3D" id="2.120.10.80">
    <property type="entry name" value="Kelch-type beta propeller"/>
    <property type="match status" value="1"/>
</dbReference>
<sequence length="136" mass="14843">MLIAGGFDGTNRLSSAEILRIGSAHTISVEPMPTARSNFAMCKMGKYFYAIGGYNTMVTKTVIRFDGKKWERICDMTVARSALSVVLLKAWPDPNELLCDISVDSKDVENSLCNSESSEDDETNSSKTVATSNDSD</sequence>
<dbReference type="InterPro" id="IPR015915">
    <property type="entry name" value="Kelch-typ_b-propeller"/>
</dbReference>
<name>A0A0R3RMP0_9BILA</name>
<evidence type="ECO:0000313" key="4">
    <source>
        <dbReference type="WBParaSite" id="EEL_0000275001-mRNA-1"/>
    </source>
</evidence>
<dbReference type="Proteomes" id="UP000050640">
    <property type="component" value="Unplaced"/>
</dbReference>
<dbReference type="WBParaSite" id="EEL_0000275001-mRNA-1">
    <property type="protein sequence ID" value="EEL_0000275001-mRNA-1"/>
    <property type="gene ID" value="EEL_0000275001"/>
</dbReference>
<evidence type="ECO:0000256" key="1">
    <source>
        <dbReference type="ARBA" id="ARBA00022441"/>
    </source>
</evidence>
<evidence type="ECO:0000256" key="2">
    <source>
        <dbReference type="SAM" id="MobiDB-lite"/>
    </source>
</evidence>
<proteinExistence type="predicted"/>
<keyword evidence="3" id="KW-1185">Reference proteome</keyword>
<reference evidence="4" key="1">
    <citation type="submission" date="2017-02" db="UniProtKB">
        <authorList>
            <consortium name="WormBaseParasite"/>
        </authorList>
    </citation>
    <scope>IDENTIFICATION</scope>
</reference>
<accession>A0A0R3RMP0</accession>
<feature type="region of interest" description="Disordered" evidence="2">
    <location>
        <begin position="110"/>
        <end position="136"/>
    </location>
</feature>
<dbReference type="SMART" id="SM00612">
    <property type="entry name" value="Kelch"/>
    <property type="match status" value="2"/>
</dbReference>
<evidence type="ECO:0000313" key="3">
    <source>
        <dbReference type="Proteomes" id="UP000050640"/>
    </source>
</evidence>
<feature type="compositionally biased region" description="Polar residues" evidence="2">
    <location>
        <begin position="127"/>
        <end position="136"/>
    </location>
</feature>
<organism evidence="3 4">
    <name type="scientific">Elaeophora elaphi</name>
    <dbReference type="NCBI Taxonomy" id="1147741"/>
    <lineage>
        <taxon>Eukaryota</taxon>
        <taxon>Metazoa</taxon>
        <taxon>Ecdysozoa</taxon>
        <taxon>Nematoda</taxon>
        <taxon>Chromadorea</taxon>
        <taxon>Rhabditida</taxon>
        <taxon>Spirurina</taxon>
        <taxon>Spiruromorpha</taxon>
        <taxon>Filarioidea</taxon>
        <taxon>Onchocercidae</taxon>
        <taxon>Elaeophora</taxon>
    </lineage>
</organism>
<dbReference type="InterPro" id="IPR006652">
    <property type="entry name" value="Kelch_1"/>
</dbReference>
<dbReference type="Pfam" id="PF01344">
    <property type="entry name" value="Kelch_1"/>
    <property type="match status" value="1"/>
</dbReference>
<dbReference type="AlphaFoldDB" id="A0A0R3RMP0"/>
<keyword evidence="1" id="KW-0880">Kelch repeat</keyword>